<comment type="caution">
    <text evidence="2">The sequence shown here is derived from an EMBL/GenBank/DDBJ whole genome shotgun (WGS) entry which is preliminary data.</text>
</comment>
<name>A0A9P3LPS4_9APHY</name>
<dbReference type="OrthoDB" id="2803256at2759"/>
<gene>
    <name evidence="2" type="ORF">PsYK624_171450</name>
</gene>
<organism evidence="2 3">
    <name type="scientific">Phanerochaete sordida</name>
    <dbReference type="NCBI Taxonomy" id="48140"/>
    <lineage>
        <taxon>Eukaryota</taxon>
        <taxon>Fungi</taxon>
        <taxon>Dikarya</taxon>
        <taxon>Basidiomycota</taxon>
        <taxon>Agaricomycotina</taxon>
        <taxon>Agaricomycetes</taxon>
        <taxon>Polyporales</taxon>
        <taxon>Phanerochaetaceae</taxon>
        <taxon>Phanerochaete</taxon>
    </lineage>
</organism>
<dbReference type="Proteomes" id="UP000703269">
    <property type="component" value="Unassembled WGS sequence"/>
</dbReference>
<dbReference type="AlphaFoldDB" id="A0A9P3LPS4"/>
<proteinExistence type="predicted"/>
<accession>A0A9P3LPS4</accession>
<keyword evidence="3" id="KW-1185">Reference proteome</keyword>
<feature type="compositionally biased region" description="Acidic residues" evidence="1">
    <location>
        <begin position="97"/>
        <end position="107"/>
    </location>
</feature>
<feature type="compositionally biased region" description="Polar residues" evidence="1">
    <location>
        <begin position="116"/>
        <end position="127"/>
    </location>
</feature>
<evidence type="ECO:0000313" key="2">
    <source>
        <dbReference type="EMBL" id="GJF00843.1"/>
    </source>
</evidence>
<evidence type="ECO:0000256" key="1">
    <source>
        <dbReference type="SAM" id="MobiDB-lite"/>
    </source>
</evidence>
<sequence length="234" mass="25729">MILDLLGERSQLNSWKKHIFGLFAYASGATRQMIAVLNTLGICSSYPTLAGTQKRTGKLAFKLDSQQWCLPGGENVLDRVSTTAGIPPLPSLGELQSNDDTDNDNDEPLNGIPSAAMQTDDPQTIPASTPACRRRPVDPLVSTVGLQNFRNLGLLRTISLSRRVAAKRLVHEQLVEHVYDNINFMRRTEEQTLGHKDNMENGTCATVVPLFEADSANMTVDELITKHEAAIERS</sequence>
<dbReference type="EMBL" id="BPQB01000213">
    <property type="protein sequence ID" value="GJF00843.1"/>
    <property type="molecule type" value="Genomic_DNA"/>
</dbReference>
<reference evidence="2 3" key="1">
    <citation type="submission" date="2021-08" db="EMBL/GenBank/DDBJ databases">
        <title>Draft Genome Sequence of Phanerochaete sordida strain YK-624.</title>
        <authorList>
            <person name="Mori T."/>
            <person name="Dohra H."/>
            <person name="Suzuki T."/>
            <person name="Kawagishi H."/>
            <person name="Hirai H."/>
        </authorList>
    </citation>
    <scope>NUCLEOTIDE SEQUENCE [LARGE SCALE GENOMIC DNA]</scope>
    <source>
        <strain evidence="2 3">YK-624</strain>
    </source>
</reference>
<evidence type="ECO:0000313" key="3">
    <source>
        <dbReference type="Proteomes" id="UP000703269"/>
    </source>
</evidence>
<protein>
    <submittedName>
        <fullName evidence="2">Uncharacterized protein</fullName>
    </submittedName>
</protein>
<feature type="region of interest" description="Disordered" evidence="1">
    <location>
        <begin position="88"/>
        <end position="134"/>
    </location>
</feature>